<feature type="region of interest" description="Disordered" evidence="1">
    <location>
        <begin position="1"/>
        <end position="66"/>
    </location>
</feature>
<keyword evidence="3" id="KW-1185">Reference proteome</keyword>
<gene>
    <name evidence="2" type="ORF">A4H96_01280</name>
</gene>
<comment type="caution">
    <text evidence="2">The sequence shown here is derived from an EMBL/GenBank/DDBJ whole genome shotgun (WGS) entry which is preliminary data.</text>
</comment>
<evidence type="ECO:0000313" key="3">
    <source>
        <dbReference type="Proteomes" id="UP000078302"/>
    </source>
</evidence>
<dbReference type="Proteomes" id="UP000078302">
    <property type="component" value="Unassembled WGS sequence"/>
</dbReference>
<evidence type="ECO:0000256" key="1">
    <source>
        <dbReference type="SAM" id="MobiDB-lite"/>
    </source>
</evidence>
<organism evidence="2 3">
    <name type="scientific">Acidithiobacillus ferrooxidans</name>
    <name type="common">Thiobacillus ferrooxidans</name>
    <dbReference type="NCBI Taxonomy" id="920"/>
    <lineage>
        <taxon>Bacteria</taxon>
        <taxon>Pseudomonadati</taxon>
        <taxon>Pseudomonadota</taxon>
        <taxon>Acidithiobacillia</taxon>
        <taxon>Acidithiobacillales</taxon>
        <taxon>Acidithiobacillaceae</taxon>
        <taxon>Acidithiobacillus</taxon>
    </lineage>
</organism>
<name>A0A179BN99_ACIFR</name>
<protein>
    <submittedName>
        <fullName evidence="2">Uncharacterized protein</fullName>
    </submittedName>
</protein>
<reference evidence="2 3" key="1">
    <citation type="submission" date="2016-04" db="EMBL/GenBank/DDBJ databases">
        <title>Acidithiobacillus ferrooxidans genome sequencing and assembly.</title>
        <authorList>
            <person name="Zhou Z."/>
        </authorList>
    </citation>
    <scope>NUCLEOTIDE SEQUENCE [LARGE SCALE GENOMIC DNA]</scope>
    <source>
        <strain evidence="2 3">BY0502</strain>
    </source>
</reference>
<accession>A0A179BN99</accession>
<sequence length="249" mass="27709">MPTPPPSVTSESISQTALRTSPDDDPRPQVKMIPTIENELRSTKRKGSYSTERDGPFQKPKRLASPRSIPRDLQWLATDHQIELGLIAWGMKMARAAGTCLSAVVANIKDRLIRSEQPGRYLAAVLKNIRGGGKVWENKVPASIEPPAETFHQEQKMRDMERKWANGQIYKHAEMAIWLRASSQNLVEIYHEPPSVSSPIKARTTLAKILPGCMSGEWKKLSPSEESNSIMPSLSDAMRVCLSLQAGVK</sequence>
<dbReference type="EMBL" id="LVXZ01000013">
    <property type="protein sequence ID" value="OAP93218.1"/>
    <property type="molecule type" value="Genomic_DNA"/>
</dbReference>
<proteinExistence type="predicted"/>
<dbReference type="AlphaFoldDB" id="A0A179BN99"/>
<evidence type="ECO:0000313" key="2">
    <source>
        <dbReference type="EMBL" id="OAP93218.1"/>
    </source>
</evidence>
<feature type="compositionally biased region" description="Polar residues" evidence="1">
    <location>
        <begin position="8"/>
        <end position="19"/>
    </location>
</feature>